<dbReference type="Proteomes" id="UP001152622">
    <property type="component" value="Chromosome 8"/>
</dbReference>
<evidence type="ECO:0000313" key="1">
    <source>
        <dbReference type="EMBL" id="KAJ8352021.1"/>
    </source>
</evidence>
<name>A0A9Q1F6F1_SYNKA</name>
<sequence length="162" mass="17868">MAARGIGIPLSLRSFSMAARLKEKCSDKVAARPPPAYTQLDCWLCNRGPVQCRQRSPQRISPRYERSTAVSLYISHLLSADHPGHPKMEKTLLLLVAHLLGHLDVTFIHPASRTHKSDPEPFAASGVLTRWTGRTWQSALTLPSDTTLVNQHCGHSTGRDGP</sequence>
<protein>
    <submittedName>
        <fullName evidence="1">Uncharacterized protein</fullName>
    </submittedName>
</protein>
<organism evidence="1 2">
    <name type="scientific">Synaphobranchus kaupii</name>
    <name type="common">Kaup's arrowtooth eel</name>
    <dbReference type="NCBI Taxonomy" id="118154"/>
    <lineage>
        <taxon>Eukaryota</taxon>
        <taxon>Metazoa</taxon>
        <taxon>Chordata</taxon>
        <taxon>Craniata</taxon>
        <taxon>Vertebrata</taxon>
        <taxon>Euteleostomi</taxon>
        <taxon>Actinopterygii</taxon>
        <taxon>Neopterygii</taxon>
        <taxon>Teleostei</taxon>
        <taxon>Anguilliformes</taxon>
        <taxon>Synaphobranchidae</taxon>
        <taxon>Synaphobranchus</taxon>
    </lineage>
</organism>
<comment type="caution">
    <text evidence="1">The sequence shown here is derived from an EMBL/GenBank/DDBJ whole genome shotgun (WGS) entry which is preliminary data.</text>
</comment>
<dbReference type="AlphaFoldDB" id="A0A9Q1F6F1"/>
<evidence type="ECO:0000313" key="2">
    <source>
        <dbReference type="Proteomes" id="UP001152622"/>
    </source>
</evidence>
<accession>A0A9Q1F6F1</accession>
<reference evidence="1" key="1">
    <citation type="journal article" date="2023" name="Science">
        <title>Genome structures resolve the early diversification of teleost fishes.</title>
        <authorList>
            <person name="Parey E."/>
            <person name="Louis A."/>
            <person name="Montfort J."/>
            <person name="Bouchez O."/>
            <person name="Roques C."/>
            <person name="Iampietro C."/>
            <person name="Lluch J."/>
            <person name="Castinel A."/>
            <person name="Donnadieu C."/>
            <person name="Desvignes T."/>
            <person name="Floi Bucao C."/>
            <person name="Jouanno E."/>
            <person name="Wen M."/>
            <person name="Mejri S."/>
            <person name="Dirks R."/>
            <person name="Jansen H."/>
            <person name="Henkel C."/>
            <person name="Chen W.J."/>
            <person name="Zahm M."/>
            <person name="Cabau C."/>
            <person name="Klopp C."/>
            <person name="Thompson A.W."/>
            <person name="Robinson-Rechavi M."/>
            <person name="Braasch I."/>
            <person name="Lecointre G."/>
            <person name="Bobe J."/>
            <person name="Postlethwait J.H."/>
            <person name="Berthelot C."/>
            <person name="Roest Crollius H."/>
            <person name="Guiguen Y."/>
        </authorList>
    </citation>
    <scope>NUCLEOTIDE SEQUENCE</scope>
    <source>
        <strain evidence="1">WJC10195</strain>
    </source>
</reference>
<gene>
    <name evidence="1" type="ORF">SKAU_G00234970</name>
</gene>
<dbReference type="EMBL" id="JAINUF010000008">
    <property type="protein sequence ID" value="KAJ8352021.1"/>
    <property type="molecule type" value="Genomic_DNA"/>
</dbReference>
<keyword evidence="2" id="KW-1185">Reference proteome</keyword>
<proteinExistence type="predicted"/>